<name>A0ABT1XZ60_9FIRM</name>
<sequence length="155" mass="17621">MSILADEIERYLKGLLETSMEGFLEIKRNDLAEKFMCVPSQINYVLETRFSNNQGYHIESRRGGGGFIRIVKLVVQQDDDLLNLVNSTEGKLISQKSGEGLITRLEEEGFLTKKEGIILKSIIDKNTILLDAPERDLLRGRILRSVLISLLREDL</sequence>
<dbReference type="InterPro" id="IPR041473">
    <property type="entry name" value="CtsR_C"/>
</dbReference>
<reference evidence="3 4" key="1">
    <citation type="submission" date="2022-08" db="EMBL/GenBank/DDBJ databases">
        <title>Proteogenomics of the novel Dehalobacterium formicoaceticum strain EZ94 highlights a key role of methyltransferases during anaerobic dichloromethane degradation.</title>
        <authorList>
            <person name="Wasmund K."/>
        </authorList>
    </citation>
    <scope>NUCLEOTIDE SEQUENCE [LARGE SCALE GENOMIC DNA]</scope>
    <source>
        <strain evidence="3 4">EZ94</strain>
    </source>
</reference>
<dbReference type="Pfam" id="PF05848">
    <property type="entry name" value="CtsR"/>
    <property type="match status" value="1"/>
</dbReference>
<comment type="caution">
    <text evidence="3">The sequence shown here is derived from an EMBL/GenBank/DDBJ whole genome shotgun (WGS) entry which is preliminary data.</text>
</comment>
<dbReference type="Pfam" id="PF17727">
    <property type="entry name" value="CtsR_C"/>
    <property type="match status" value="1"/>
</dbReference>
<evidence type="ECO:0000313" key="4">
    <source>
        <dbReference type="Proteomes" id="UP001524944"/>
    </source>
</evidence>
<gene>
    <name evidence="3" type="ORF">NVS47_00005</name>
</gene>
<evidence type="ECO:0000259" key="2">
    <source>
        <dbReference type="Pfam" id="PF17727"/>
    </source>
</evidence>
<dbReference type="EMBL" id="JANPWE010000001">
    <property type="protein sequence ID" value="MCR6543918.1"/>
    <property type="molecule type" value="Genomic_DNA"/>
</dbReference>
<accession>A0ABT1XZ60</accession>
<evidence type="ECO:0000259" key="1">
    <source>
        <dbReference type="Pfam" id="PF05848"/>
    </source>
</evidence>
<dbReference type="InterPro" id="IPR041902">
    <property type="entry name" value="CtsR_N_sf"/>
</dbReference>
<organism evidence="3 4">
    <name type="scientific">Dehalobacterium formicoaceticum</name>
    <dbReference type="NCBI Taxonomy" id="51515"/>
    <lineage>
        <taxon>Bacteria</taxon>
        <taxon>Bacillati</taxon>
        <taxon>Bacillota</taxon>
        <taxon>Clostridia</taxon>
        <taxon>Eubacteriales</taxon>
        <taxon>Peptococcaceae</taxon>
        <taxon>Dehalobacterium</taxon>
    </lineage>
</organism>
<dbReference type="RefSeq" id="WP_089609439.1">
    <property type="nucleotide sequence ID" value="NZ_CP022121.1"/>
</dbReference>
<proteinExistence type="predicted"/>
<keyword evidence="4" id="KW-1185">Reference proteome</keyword>
<dbReference type="InterPro" id="IPR040465">
    <property type="entry name" value="CtsR_N"/>
</dbReference>
<feature type="domain" description="CtsR C-terminal dimerization" evidence="2">
    <location>
        <begin position="78"/>
        <end position="147"/>
    </location>
</feature>
<protein>
    <submittedName>
        <fullName evidence="3">CtsR family transcriptional regulator</fullName>
    </submittedName>
</protein>
<dbReference type="Gene3D" id="3.30.56.130">
    <property type="entry name" value="Transcriptional regulator CtsR, winged HTH domain"/>
    <property type="match status" value="1"/>
</dbReference>
<dbReference type="Proteomes" id="UP001524944">
    <property type="component" value="Unassembled WGS sequence"/>
</dbReference>
<dbReference type="Gene3D" id="1.10.1200.150">
    <property type="entry name" value="Transcriptional regulator CtsR, C-terminal domain"/>
    <property type="match status" value="1"/>
</dbReference>
<dbReference type="InterPro" id="IPR041908">
    <property type="entry name" value="CtsR_C_sf"/>
</dbReference>
<feature type="domain" description="CtsR N-terminal HTH" evidence="1">
    <location>
        <begin position="4"/>
        <end position="73"/>
    </location>
</feature>
<evidence type="ECO:0000313" key="3">
    <source>
        <dbReference type="EMBL" id="MCR6543918.1"/>
    </source>
</evidence>